<reference evidence="1" key="1">
    <citation type="journal article" date="2021" name="Proc. Natl. Acad. Sci. U.S.A.">
        <title>A Catalog of Tens of Thousands of Viruses from Human Metagenomes Reveals Hidden Associations with Chronic Diseases.</title>
        <authorList>
            <person name="Tisza M.J."/>
            <person name="Buck C.B."/>
        </authorList>
    </citation>
    <scope>NUCLEOTIDE SEQUENCE</scope>
    <source>
        <strain evidence="1">CtvSF8</strain>
    </source>
</reference>
<dbReference type="EMBL" id="BK015868">
    <property type="protein sequence ID" value="DAD70575.1"/>
    <property type="molecule type" value="Genomic_DNA"/>
</dbReference>
<protein>
    <submittedName>
        <fullName evidence="1">Uncharacterized protein</fullName>
    </submittedName>
</protein>
<organism evidence="1">
    <name type="scientific">Podoviridae sp. ctvSF8</name>
    <dbReference type="NCBI Taxonomy" id="2827621"/>
    <lineage>
        <taxon>Viruses</taxon>
        <taxon>Duplodnaviria</taxon>
        <taxon>Heunggongvirae</taxon>
        <taxon>Uroviricota</taxon>
        <taxon>Caudoviricetes</taxon>
    </lineage>
</organism>
<name>A0A8S5LL54_9CAUD</name>
<accession>A0A8S5LL54</accession>
<proteinExistence type="predicted"/>
<evidence type="ECO:0000313" key="1">
    <source>
        <dbReference type="EMBL" id="DAD70575.1"/>
    </source>
</evidence>
<sequence>MIFFESLGLVEFFIEIEKYYGEYEEDIRIVVFSFIKKLNDWERAALYNELIEHYSRGFSPPDVYRFNLHLKKAKEAAKSLKPLKVLSKKGEKKEDTKKNLAEAAKEYGLDPNGKDLLKKMFACEIKKRKG</sequence>